<evidence type="ECO:0000313" key="3">
    <source>
        <dbReference type="Proteomes" id="UP001292094"/>
    </source>
</evidence>
<accession>A0AAE1Q979</accession>
<evidence type="ECO:0000313" key="2">
    <source>
        <dbReference type="EMBL" id="KAK4322223.1"/>
    </source>
</evidence>
<feature type="compositionally biased region" description="Acidic residues" evidence="1">
    <location>
        <begin position="274"/>
        <end position="289"/>
    </location>
</feature>
<gene>
    <name evidence="2" type="ORF">Pmani_007021</name>
</gene>
<dbReference type="Proteomes" id="UP001292094">
    <property type="component" value="Unassembled WGS sequence"/>
</dbReference>
<protein>
    <submittedName>
        <fullName evidence="2">Uncharacterized protein</fullName>
    </submittedName>
</protein>
<dbReference type="AlphaFoldDB" id="A0AAE1Q979"/>
<organism evidence="2 3">
    <name type="scientific">Petrolisthes manimaculis</name>
    <dbReference type="NCBI Taxonomy" id="1843537"/>
    <lineage>
        <taxon>Eukaryota</taxon>
        <taxon>Metazoa</taxon>
        <taxon>Ecdysozoa</taxon>
        <taxon>Arthropoda</taxon>
        <taxon>Crustacea</taxon>
        <taxon>Multicrustacea</taxon>
        <taxon>Malacostraca</taxon>
        <taxon>Eumalacostraca</taxon>
        <taxon>Eucarida</taxon>
        <taxon>Decapoda</taxon>
        <taxon>Pleocyemata</taxon>
        <taxon>Anomura</taxon>
        <taxon>Galatheoidea</taxon>
        <taxon>Porcellanidae</taxon>
        <taxon>Petrolisthes</taxon>
    </lineage>
</organism>
<dbReference type="EMBL" id="JAWZYT010000531">
    <property type="protein sequence ID" value="KAK4322223.1"/>
    <property type="molecule type" value="Genomic_DNA"/>
</dbReference>
<evidence type="ECO:0000256" key="1">
    <source>
        <dbReference type="SAM" id="MobiDB-lite"/>
    </source>
</evidence>
<sequence>MPERSDGTSFTWKAYASKIFTVITLRQRHASEIVLVNDRYDLPFTIKDSERNLRSGNSPGPKNVFIRAADKFPSPRAFQEFLRNPANKERLQKFLQTEFNVLCRVYPNTNGCDTTAAFFARNKTTIYDKAFASEDARVILRSVGKSLPVPQVVLDEMAMFTIKFIYNDNHSQTLGDASARKWTEMKKRKSTLRLPPDRNSHDLKIKRVNYQTFMMLNFDKADPPPSPINHGWTLDNGMCIPVRYTQPALPRYLSEVRQHHLQIGADTGLGESDSGGDSDSDDDDDNGYE</sequence>
<reference evidence="2" key="1">
    <citation type="submission" date="2023-11" db="EMBL/GenBank/DDBJ databases">
        <title>Genome assemblies of two species of porcelain crab, Petrolisthes cinctipes and Petrolisthes manimaculis (Anomura: Porcellanidae).</title>
        <authorList>
            <person name="Angst P."/>
        </authorList>
    </citation>
    <scope>NUCLEOTIDE SEQUENCE</scope>
    <source>
        <strain evidence="2">PB745_02</strain>
        <tissue evidence="2">Gill</tissue>
    </source>
</reference>
<keyword evidence="3" id="KW-1185">Reference proteome</keyword>
<comment type="caution">
    <text evidence="2">The sequence shown here is derived from an EMBL/GenBank/DDBJ whole genome shotgun (WGS) entry which is preliminary data.</text>
</comment>
<name>A0AAE1Q979_9EUCA</name>
<feature type="region of interest" description="Disordered" evidence="1">
    <location>
        <begin position="265"/>
        <end position="289"/>
    </location>
</feature>
<proteinExistence type="predicted"/>